<evidence type="ECO:0000256" key="5">
    <source>
        <dbReference type="ARBA" id="ARBA00022824"/>
    </source>
</evidence>
<keyword evidence="3" id="KW-0153">Cholesterol metabolism</keyword>
<evidence type="ECO:0000256" key="8">
    <source>
        <dbReference type="ARBA" id="ARBA00023166"/>
    </source>
</evidence>
<evidence type="ECO:0000313" key="11">
    <source>
        <dbReference type="Proteomes" id="UP000827092"/>
    </source>
</evidence>
<dbReference type="GO" id="GO:0006695">
    <property type="term" value="P:cholesterol biosynthetic process"/>
    <property type="evidence" value="ECO:0007669"/>
    <property type="project" value="TreeGrafter"/>
</dbReference>
<comment type="subcellular location">
    <subcellularLocation>
        <location evidence="1">Endoplasmic reticulum membrane</location>
        <topology evidence="1">Multi-pass membrane protein</topology>
    </subcellularLocation>
</comment>
<evidence type="ECO:0000256" key="9">
    <source>
        <dbReference type="SAM" id="Phobius"/>
    </source>
</evidence>
<keyword evidence="4 9" id="KW-0812">Transmembrane</keyword>
<keyword evidence="5" id="KW-0256">Endoplasmic reticulum</keyword>
<evidence type="ECO:0000256" key="2">
    <source>
        <dbReference type="ARBA" id="ARBA00007475"/>
    </source>
</evidence>
<name>A0AAV6UGK2_9ARAC</name>
<feature type="non-terminal residue" evidence="10">
    <location>
        <position position="1"/>
    </location>
</feature>
<proteinExistence type="inferred from homology"/>
<dbReference type="PANTHER" id="PTHR15301">
    <property type="entry name" value="INSULIN-INDUCED GENE 1"/>
    <property type="match status" value="1"/>
</dbReference>
<evidence type="ECO:0000313" key="10">
    <source>
        <dbReference type="EMBL" id="KAG8183164.1"/>
    </source>
</evidence>
<dbReference type="GO" id="GO:0036316">
    <property type="term" value="P:SREBP-SCAP complex retention in endoplasmic reticulum"/>
    <property type="evidence" value="ECO:0007669"/>
    <property type="project" value="TreeGrafter"/>
</dbReference>
<dbReference type="GO" id="GO:0032933">
    <property type="term" value="P:SREBP signaling pathway"/>
    <property type="evidence" value="ECO:0007669"/>
    <property type="project" value="TreeGrafter"/>
</dbReference>
<dbReference type="EMBL" id="JAFNEN010000429">
    <property type="protein sequence ID" value="KAG8183164.1"/>
    <property type="molecule type" value="Genomic_DNA"/>
</dbReference>
<feature type="transmembrane region" description="Helical" evidence="9">
    <location>
        <begin position="64"/>
        <end position="84"/>
    </location>
</feature>
<dbReference type="GO" id="GO:0032869">
    <property type="term" value="P:cellular response to insulin stimulus"/>
    <property type="evidence" value="ECO:0007669"/>
    <property type="project" value="TreeGrafter"/>
</dbReference>
<dbReference type="AlphaFoldDB" id="A0AAV6UGK2"/>
<reference evidence="10 11" key="1">
    <citation type="journal article" date="2022" name="Nat. Ecol. Evol.">
        <title>A masculinizing supergene underlies an exaggerated male reproductive morph in a spider.</title>
        <authorList>
            <person name="Hendrickx F."/>
            <person name="De Corte Z."/>
            <person name="Sonet G."/>
            <person name="Van Belleghem S.M."/>
            <person name="Kostlbacher S."/>
            <person name="Vangestel C."/>
        </authorList>
    </citation>
    <scope>NUCLEOTIDE SEQUENCE [LARGE SCALE GENOMIC DNA]</scope>
    <source>
        <strain evidence="10">W744_W776</strain>
    </source>
</reference>
<feature type="transmembrane region" description="Helical" evidence="9">
    <location>
        <begin position="179"/>
        <end position="200"/>
    </location>
</feature>
<feature type="transmembrane region" description="Helical" evidence="9">
    <location>
        <begin position="146"/>
        <end position="167"/>
    </location>
</feature>
<evidence type="ECO:0000256" key="4">
    <source>
        <dbReference type="ARBA" id="ARBA00022692"/>
    </source>
</evidence>
<evidence type="ECO:0008006" key="12">
    <source>
        <dbReference type="Google" id="ProtNLM"/>
    </source>
</evidence>
<keyword evidence="7 9" id="KW-0472">Membrane</keyword>
<sequence>FSSLSIGSLNIIERKMRSASQLLLRGFILFFIGMLFTFVLNILQNRRTSNYYKTTNSGPLLSSWWLPLICGSGSAFVGLIYPCLKNKGDHSDLNCQEWSHVLRCVAMFVGINEACTKVDFPSNTQLSVSLGVLSIGLWWYCDRTKIGFGMGVIVAALATLLTQMLVYHRVCVYTEREFLYVRSWLPCVVFSGGITVANIGKQLALNDFSDGTNKSHAE</sequence>
<keyword evidence="6 9" id="KW-1133">Transmembrane helix</keyword>
<keyword evidence="8" id="KW-1207">Sterol metabolism</keyword>
<feature type="transmembrane region" description="Helical" evidence="9">
    <location>
        <begin position="22"/>
        <end position="44"/>
    </location>
</feature>
<evidence type="ECO:0000256" key="3">
    <source>
        <dbReference type="ARBA" id="ARBA00022548"/>
    </source>
</evidence>
<dbReference type="Pfam" id="PF07281">
    <property type="entry name" value="INSIG"/>
    <property type="match status" value="1"/>
</dbReference>
<keyword evidence="8" id="KW-0753">Steroid metabolism</keyword>
<keyword evidence="11" id="KW-1185">Reference proteome</keyword>
<gene>
    <name evidence="10" type="ORF">JTE90_013686</name>
</gene>
<evidence type="ECO:0000256" key="7">
    <source>
        <dbReference type="ARBA" id="ARBA00023136"/>
    </source>
</evidence>
<organism evidence="10 11">
    <name type="scientific">Oedothorax gibbosus</name>
    <dbReference type="NCBI Taxonomy" id="931172"/>
    <lineage>
        <taxon>Eukaryota</taxon>
        <taxon>Metazoa</taxon>
        <taxon>Ecdysozoa</taxon>
        <taxon>Arthropoda</taxon>
        <taxon>Chelicerata</taxon>
        <taxon>Arachnida</taxon>
        <taxon>Araneae</taxon>
        <taxon>Araneomorphae</taxon>
        <taxon>Entelegynae</taxon>
        <taxon>Araneoidea</taxon>
        <taxon>Linyphiidae</taxon>
        <taxon>Erigoninae</taxon>
        <taxon>Oedothorax</taxon>
    </lineage>
</organism>
<dbReference type="GO" id="GO:0032937">
    <property type="term" value="C:SREBP-SCAP-Insig complex"/>
    <property type="evidence" value="ECO:0007669"/>
    <property type="project" value="TreeGrafter"/>
</dbReference>
<accession>A0AAV6UGK2</accession>
<comment type="caution">
    <text evidence="10">The sequence shown here is derived from an EMBL/GenBank/DDBJ whole genome shotgun (WGS) entry which is preliminary data.</text>
</comment>
<keyword evidence="8" id="KW-0443">Lipid metabolism</keyword>
<comment type="similarity">
    <text evidence="2">Belongs to the INSIG family.</text>
</comment>
<protein>
    <recommendedName>
        <fullName evidence="12">Insulin-induced gene protein</fullName>
    </recommendedName>
</protein>
<dbReference type="Proteomes" id="UP000827092">
    <property type="component" value="Unassembled WGS sequence"/>
</dbReference>
<evidence type="ECO:0000256" key="6">
    <source>
        <dbReference type="ARBA" id="ARBA00022989"/>
    </source>
</evidence>
<dbReference type="InterPro" id="IPR025929">
    <property type="entry name" value="INSIG_fam"/>
</dbReference>
<evidence type="ECO:0000256" key="1">
    <source>
        <dbReference type="ARBA" id="ARBA00004477"/>
    </source>
</evidence>
<dbReference type="PANTHER" id="PTHR15301:SF3">
    <property type="entry name" value="PROTEIN NSG1-RELATED"/>
    <property type="match status" value="1"/>
</dbReference>